<dbReference type="CTD" id="20320067"/>
<evidence type="ECO:0000256" key="1">
    <source>
        <dbReference type="SAM" id="MobiDB-lite"/>
    </source>
</evidence>
<gene>
    <name evidence="3" type="ORF">T265_05885</name>
</gene>
<dbReference type="EMBL" id="KL596734">
    <property type="protein sequence ID" value="KER26976.1"/>
    <property type="molecule type" value="Genomic_DNA"/>
</dbReference>
<dbReference type="AlphaFoldDB" id="A0A074ZJ08"/>
<evidence type="ECO:0000256" key="2">
    <source>
        <dbReference type="SAM" id="SignalP"/>
    </source>
</evidence>
<evidence type="ECO:0000313" key="4">
    <source>
        <dbReference type="Proteomes" id="UP000054324"/>
    </source>
</evidence>
<dbReference type="GeneID" id="20320067"/>
<accession>A0A074ZJ08</accession>
<dbReference type="RefSeq" id="XP_009169278.1">
    <property type="nucleotide sequence ID" value="XM_009171014.1"/>
</dbReference>
<dbReference type="KEGG" id="ovi:T265_05885"/>
<evidence type="ECO:0008006" key="5">
    <source>
        <dbReference type="Google" id="ProtNLM"/>
    </source>
</evidence>
<name>A0A074ZJ08_OPIVI</name>
<feature type="region of interest" description="Disordered" evidence="1">
    <location>
        <begin position="206"/>
        <end position="226"/>
    </location>
</feature>
<protein>
    <recommendedName>
        <fullName evidence="5">Secreted protein</fullName>
    </recommendedName>
</protein>
<reference evidence="3 4" key="1">
    <citation type="submission" date="2013-11" db="EMBL/GenBank/DDBJ databases">
        <title>Opisthorchis viverrini - life in the bile duct.</title>
        <authorList>
            <person name="Young N.D."/>
            <person name="Nagarajan N."/>
            <person name="Lin S.J."/>
            <person name="Korhonen P.K."/>
            <person name="Jex A.R."/>
            <person name="Hall R.S."/>
            <person name="Safavi-Hemami H."/>
            <person name="Kaewkong W."/>
            <person name="Bertrand D."/>
            <person name="Gao S."/>
            <person name="Seet Q."/>
            <person name="Wongkham S."/>
            <person name="Teh B.T."/>
            <person name="Wongkham C."/>
            <person name="Intapan P.M."/>
            <person name="Maleewong W."/>
            <person name="Yang X."/>
            <person name="Hu M."/>
            <person name="Wang Z."/>
            <person name="Hofmann A."/>
            <person name="Sternberg P.W."/>
            <person name="Tan P."/>
            <person name="Wang J."/>
            <person name="Gasser R.B."/>
        </authorList>
    </citation>
    <scope>NUCLEOTIDE SEQUENCE [LARGE SCALE GENOMIC DNA]</scope>
</reference>
<keyword evidence="2" id="KW-0732">Signal</keyword>
<feature type="signal peptide" evidence="2">
    <location>
        <begin position="1"/>
        <end position="17"/>
    </location>
</feature>
<dbReference type="Proteomes" id="UP000054324">
    <property type="component" value="Unassembled WGS sequence"/>
</dbReference>
<dbReference type="OrthoDB" id="6921389at2759"/>
<organism evidence="3 4">
    <name type="scientific">Opisthorchis viverrini</name>
    <name type="common">Southeast Asian liver fluke</name>
    <dbReference type="NCBI Taxonomy" id="6198"/>
    <lineage>
        <taxon>Eukaryota</taxon>
        <taxon>Metazoa</taxon>
        <taxon>Spiralia</taxon>
        <taxon>Lophotrochozoa</taxon>
        <taxon>Platyhelminthes</taxon>
        <taxon>Trematoda</taxon>
        <taxon>Digenea</taxon>
        <taxon>Opisthorchiida</taxon>
        <taxon>Opisthorchiata</taxon>
        <taxon>Opisthorchiidae</taxon>
        <taxon>Opisthorchis</taxon>
    </lineage>
</organism>
<keyword evidence="4" id="KW-1185">Reference proteome</keyword>
<proteinExistence type="predicted"/>
<feature type="compositionally biased region" description="Low complexity" evidence="1">
    <location>
        <begin position="216"/>
        <end position="226"/>
    </location>
</feature>
<feature type="chain" id="PRO_5001704182" description="Secreted protein" evidence="2">
    <location>
        <begin position="18"/>
        <end position="226"/>
    </location>
</feature>
<sequence>MFISTILLLLLIPHYHSTPIRDYADVYYSCTNLGDVISVCCCFRGWRGYPVFPRLSGFDVAAQRLKRRPADRKIRGSNPTSASRPLFGQPGTRASFGCNTLLVPSCHATQRKHEGWDTAQGCPSLDRGSRQAEVGFESRTFRSVNSRSNHLSHLALINYGADVTSGYLSMVESKTLRCVPYGCIGDKHGRCALRAISDFEPLCEPDENVESTVPKSSTSSSAVRIS</sequence>
<evidence type="ECO:0000313" key="3">
    <source>
        <dbReference type="EMBL" id="KER26976.1"/>
    </source>
</evidence>